<evidence type="ECO:0000256" key="3">
    <source>
        <dbReference type="ARBA" id="ARBA00023239"/>
    </source>
</evidence>
<protein>
    <submittedName>
        <fullName evidence="5">2,4-dihydroxyhept-2-ene-1,7-dioic acid aldolase</fullName>
    </submittedName>
</protein>
<dbReference type="InterPro" id="IPR040442">
    <property type="entry name" value="Pyrv_kinase-like_dom_sf"/>
</dbReference>
<dbReference type="InterPro" id="IPR050251">
    <property type="entry name" value="HpcH-HpaI_aldolase"/>
</dbReference>
<keyword evidence="2" id="KW-0479">Metal-binding</keyword>
<dbReference type="GO" id="GO:0046872">
    <property type="term" value="F:metal ion binding"/>
    <property type="evidence" value="ECO:0007669"/>
    <property type="project" value="UniProtKB-KW"/>
</dbReference>
<name>A0A7C2P6L7_9PLAN</name>
<evidence type="ECO:0000256" key="2">
    <source>
        <dbReference type="ARBA" id="ARBA00022723"/>
    </source>
</evidence>
<comment type="similarity">
    <text evidence="1">Belongs to the HpcH/HpaI aldolase family.</text>
</comment>
<evidence type="ECO:0000259" key="4">
    <source>
        <dbReference type="Pfam" id="PF03328"/>
    </source>
</evidence>
<dbReference type="GO" id="GO:0016832">
    <property type="term" value="F:aldehyde-lyase activity"/>
    <property type="evidence" value="ECO:0007669"/>
    <property type="project" value="TreeGrafter"/>
</dbReference>
<reference evidence="5" key="1">
    <citation type="journal article" date="2020" name="mSystems">
        <title>Genome- and Community-Level Interaction Insights into Carbon Utilization and Element Cycling Functions of Hydrothermarchaeota in Hydrothermal Sediment.</title>
        <authorList>
            <person name="Zhou Z."/>
            <person name="Liu Y."/>
            <person name="Xu W."/>
            <person name="Pan J."/>
            <person name="Luo Z.H."/>
            <person name="Li M."/>
        </authorList>
    </citation>
    <scope>NUCLEOTIDE SEQUENCE [LARGE SCALE GENOMIC DNA]</scope>
    <source>
        <strain evidence="5">SpSt-339</strain>
    </source>
</reference>
<dbReference type="InterPro" id="IPR005000">
    <property type="entry name" value="Aldolase/citrate-lyase_domain"/>
</dbReference>
<dbReference type="InterPro" id="IPR015813">
    <property type="entry name" value="Pyrv/PenolPyrv_kinase-like_dom"/>
</dbReference>
<dbReference type="Gene3D" id="3.20.20.60">
    <property type="entry name" value="Phosphoenolpyruvate-binding domains"/>
    <property type="match status" value="1"/>
</dbReference>
<dbReference type="PANTHER" id="PTHR30502">
    <property type="entry name" value="2-KETO-3-DEOXY-L-RHAMNONATE ALDOLASE"/>
    <property type="match status" value="1"/>
</dbReference>
<dbReference type="PANTHER" id="PTHR30502:SF0">
    <property type="entry name" value="PHOSPHOENOLPYRUVATE CARBOXYLASE FAMILY PROTEIN"/>
    <property type="match status" value="1"/>
</dbReference>
<keyword evidence="3" id="KW-0456">Lyase</keyword>
<sequence length="253" mass="26697">MSASPSFRSRLAAGETLLGTMLTLPEPAVAEILVDAGFDWLFIDGEHGPLETRDILAILQAVGGRTPCLVRVPGAAEAPIKRVLDLGADGIIVPQVNTADEAARIVQWARYAPEGSRGVGLARAHGYGRRFQEYVTTANEHTVVVVQAEHIRAVENIETIVQVPGVDAVLLGPYDLSASLGKMGQIDDPAVVAAIARVTAVCRDARMPLGCFGVTVAAVQPLVDQGCTLVTAGVDTLLLGHAAGRLLEQLRKR</sequence>
<dbReference type="EMBL" id="DSOK01000316">
    <property type="protein sequence ID" value="HEN16055.1"/>
    <property type="molecule type" value="Genomic_DNA"/>
</dbReference>
<accession>A0A7C2P6L7</accession>
<organism evidence="5">
    <name type="scientific">Schlesneria paludicola</name>
    <dbReference type="NCBI Taxonomy" id="360056"/>
    <lineage>
        <taxon>Bacteria</taxon>
        <taxon>Pseudomonadati</taxon>
        <taxon>Planctomycetota</taxon>
        <taxon>Planctomycetia</taxon>
        <taxon>Planctomycetales</taxon>
        <taxon>Planctomycetaceae</taxon>
        <taxon>Schlesneria</taxon>
    </lineage>
</organism>
<evidence type="ECO:0000313" key="5">
    <source>
        <dbReference type="EMBL" id="HEN16055.1"/>
    </source>
</evidence>
<proteinExistence type="inferred from homology"/>
<dbReference type="Pfam" id="PF03328">
    <property type="entry name" value="HpcH_HpaI"/>
    <property type="match status" value="1"/>
</dbReference>
<dbReference type="SUPFAM" id="SSF51621">
    <property type="entry name" value="Phosphoenolpyruvate/pyruvate domain"/>
    <property type="match status" value="1"/>
</dbReference>
<feature type="domain" description="HpcH/HpaI aldolase/citrate lyase" evidence="4">
    <location>
        <begin position="24"/>
        <end position="241"/>
    </location>
</feature>
<comment type="caution">
    <text evidence="5">The sequence shown here is derived from an EMBL/GenBank/DDBJ whole genome shotgun (WGS) entry which is preliminary data.</text>
</comment>
<dbReference type="GO" id="GO:0005737">
    <property type="term" value="C:cytoplasm"/>
    <property type="evidence" value="ECO:0007669"/>
    <property type="project" value="TreeGrafter"/>
</dbReference>
<gene>
    <name evidence="5" type="ORF">ENQ76_11385</name>
</gene>
<evidence type="ECO:0000256" key="1">
    <source>
        <dbReference type="ARBA" id="ARBA00005568"/>
    </source>
</evidence>
<dbReference type="AlphaFoldDB" id="A0A7C2P6L7"/>